<sequence length="36" mass="4152">MAVAVLWIIETCINGINVSTLHLHFCYFIESFYVCT</sequence>
<evidence type="ECO:0000313" key="1">
    <source>
        <dbReference type="EMBL" id="JAD58293.1"/>
    </source>
</evidence>
<accession>A0A0A9B800</accession>
<name>A0A0A9B800_ARUDO</name>
<dbReference type="EMBL" id="GBRH01239602">
    <property type="protein sequence ID" value="JAD58293.1"/>
    <property type="molecule type" value="Transcribed_RNA"/>
</dbReference>
<reference evidence="1" key="2">
    <citation type="journal article" date="2015" name="Data Brief">
        <title>Shoot transcriptome of the giant reed, Arundo donax.</title>
        <authorList>
            <person name="Barrero R.A."/>
            <person name="Guerrero F.D."/>
            <person name="Moolhuijzen P."/>
            <person name="Goolsby J.A."/>
            <person name="Tidwell J."/>
            <person name="Bellgard S.E."/>
            <person name="Bellgard M.I."/>
        </authorList>
    </citation>
    <scope>NUCLEOTIDE SEQUENCE</scope>
    <source>
        <tissue evidence="1">Shoot tissue taken approximately 20 cm above the soil surface</tissue>
    </source>
</reference>
<reference evidence="1" key="1">
    <citation type="submission" date="2014-09" db="EMBL/GenBank/DDBJ databases">
        <authorList>
            <person name="Magalhaes I.L.F."/>
            <person name="Oliveira U."/>
            <person name="Santos F.R."/>
            <person name="Vidigal T.H.D.A."/>
            <person name="Brescovit A.D."/>
            <person name="Santos A.J."/>
        </authorList>
    </citation>
    <scope>NUCLEOTIDE SEQUENCE</scope>
    <source>
        <tissue evidence="1">Shoot tissue taken approximately 20 cm above the soil surface</tissue>
    </source>
</reference>
<organism evidence="1">
    <name type="scientific">Arundo donax</name>
    <name type="common">Giant reed</name>
    <name type="synonym">Donax arundinaceus</name>
    <dbReference type="NCBI Taxonomy" id="35708"/>
    <lineage>
        <taxon>Eukaryota</taxon>
        <taxon>Viridiplantae</taxon>
        <taxon>Streptophyta</taxon>
        <taxon>Embryophyta</taxon>
        <taxon>Tracheophyta</taxon>
        <taxon>Spermatophyta</taxon>
        <taxon>Magnoliopsida</taxon>
        <taxon>Liliopsida</taxon>
        <taxon>Poales</taxon>
        <taxon>Poaceae</taxon>
        <taxon>PACMAD clade</taxon>
        <taxon>Arundinoideae</taxon>
        <taxon>Arundineae</taxon>
        <taxon>Arundo</taxon>
    </lineage>
</organism>
<protein>
    <submittedName>
        <fullName evidence="1">Uncharacterized protein</fullName>
    </submittedName>
</protein>
<proteinExistence type="predicted"/>
<dbReference type="AlphaFoldDB" id="A0A0A9B800"/>